<protein>
    <submittedName>
        <fullName evidence="1">Conjugative transposon protein TraN</fullName>
    </submittedName>
</protein>
<dbReference type="EMBL" id="JBHTKY010000014">
    <property type="protein sequence ID" value="MFD1166021.1"/>
    <property type="molecule type" value="Genomic_DNA"/>
</dbReference>
<reference evidence="2" key="1">
    <citation type="journal article" date="2019" name="Int. J. Syst. Evol. Microbiol.">
        <title>The Global Catalogue of Microorganisms (GCM) 10K type strain sequencing project: providing services to taxonomists for standard genome sequencing and annotation.</title>
        <authorList>
            <consortium name="The Broad Institute Genomics Platform"/>
            <consortium name="The Broad Institute Genome Sequencing Center for Infectious Disease"/>
            <person name="Wu L."/>
            <person name="Ma J."/>
        </authorList>
    </citation>
    <scope>NUCLEOTIDE SEQUENCE [LARGE SCALE GENOMIC DNA]</scope>
    <source>
        <strain evidence="2">CCUG 52468</strain>
    </source>
</reference>
<name>A0ABW3RME3_9SPHI</name>
<dbReference type="RefSeq" id="WP_380896384.1">
    <property type="nucleotide sequence ID" value="NZ_JBHTKY010000014.1"/>
</dbReference>
<gene>
    <name evidence="1" type="primary">traN</name>
    <name evidence="1" type="ORF">ACFQ2C_10435</name>
</gene>
<evidence type="ECO:0000313" key="2">
    <source>
        <dbReference type="Proteomes" id="UP001597205"/>
    </source>
</evidence>
<evidence type="ECO:0000313" key="1">
    <source>
        <dbReference type="EMBL" id="MFD1166021.1"/>
    </source>
</evidence>
<organism evidence="1 2">
    <name type="scientific">Sphingobacterium daejeonense</name>
    <dbReference type="NCBI Taxonomy" id="371142"/>
    <lineage>
        <taxon>Bacteria</taxon>
        <taxon>Pseudomonadati</taxon>
        <taxon>Bacteroidota</taxon>
        <taxon>Sphingobacteriia</taxon>
        <taxon>Sphingobacteriales</taxon>
        <taxon>Sphingobacteriaceae</taxon>
        <taxon>Sphingobacterium</taxon>
    </lineage>
</organism>
<dbReference type="InterPro" id="IPR022298">
    <property type="entry name" value="Conjug_transposon_TraN"/>
</dbReference>
<comment type="caution">
    <text evidence="1">The sequence shown here is derived from an EMBL/GenBank/DDBJ whole genome shotgun (WGS) entry which is preliminary data.</text>
</comment>
<dbReference type="Proteomes" id="UP001597205">
    <property type="component" value="Unassembled WGS sequence"/>
</dbReference>
<dbReference type="NCBIfam" id="TIGR03780">
    <property type="entry name" value="Bac_Flav_CT_N"/>
    <property type="match status" value="1"/>
</dbReference>
<sequence>MNNLTISLAVLQIIFAIAVHGQEPIVPRELQISSTITTNVIFKEPILSVDLGSEDLLAQRAQGVDNILQVKAANEDFPRTNLTVITSDGTLHSFWVNYEESPDKLNYLVPNEAVPKYHAIPGNGEPLPADVREYADWVRLTDLEPFHIRRKSQGVQLSTDGIFISSNRMYVRLRVYNGSNIPFDPDRTRFFLRDSRRTKRTALQEMEVVPDYVIGAKDRFAPYIPHTMVAVFPKFTFSRGKFLSVEVSEPNGGRRIDLKIRHGQMSKVLQIPSYN</sequence>
<dbReference type="Pfam" id="PF13595">
    <property type="entry name" value="DUF4138"/>
    <property type="match status" value="1"/>
</dbReference>
<proteinExistence type="predicted"/>
<keyword evidence="2" id="KW-1185">Reference proteome</keyword>
<accession>A0ABW3RME3</accession>